<sequence length="72" mass="8100">MNKSHNEMDEIIRQIADEPKRDNRWYLTAVAKARDAVAQAEAHFGAPVKVTAKTKTKANGKFVVKLTFEKAD</sequence>
<gene>
    <name evidence="1" type="ORF">GB928_021500</name>
</gene>
<protein>
    <submittedName>
        <fullName evidence="1">Uncharacterized protein</fullName>
    </submittedName>
</protein>
<organism evidence="1 2">
    <name type="scientific">Shinella curvata</name>
    <dbReference type="NCBI Taxonomy" id="1817964"/>
    <lineage>
        <taxon>Bacteria</taxon>
        <taxon>Pseudomonadati</taxon>
        <taxon>Pseudomonadota</taxon>
        <taxon>Alphaproteobacteria</taxon>
        <taxon>Hyphomicrobiales</taxon>
        <taxon>Rhizobiaceae</taxon>
        <taxon>Shinella</taxon>
    </lineage>
</organism>
<dbReference type="RefSeq" id="WP_244759699.1">
    <property type="nucleotide sequence ID" value="NZ_JALJCJ010000001.1"/>
</dbReference>
<comment type="caution">
    <text evidence="1">The sequence shown here is derived from an EMBL/GenBank/DDBJ whole genome shotgun (WGS) entry which is preliminary data.</text>
</comment>
<evidence type="ECO:0000313" key="2">
    <source>
        <dbReference type="Proteomes" id="UP001177080"/>
    </source>
</evidence>
<accession>A0ABT8XJ62</accession>
<dbReference type="EMBL" id="WHSC02000009">
    <property type="protein sequence ID" value="MDO6123777.1"/>
    <property type="molecule type" value="Genomic_DNA"/>
</dbReference>
<evidence type="ECO:0000313" key="1">
    <source>
        <dbReference type="EMBL" id="MDO6123777.1"/>
    </source>
</evidence>
<keyword evidence="2" id="KW-1185">Reference proteome</keyword>
<reference evidence="1" key="1">
    <citation type="submission" date="2022-04" db="EMBL/GenBank/DDBJ databases">
        <title>Shinella lacus sp. nov., a novel member of the genus Shinella from water.</title>
        <authorList>
            <person name="Deng Y."/>
        </authorList>
    </citation>
    <scope>NUCLEOTIDE SEQUENCE</scope>
    <source>
        <strain evidence="1">JCM 31239</strain>
    </source>
</reference>
<dbReference type="Proteomes" id="UP001177080">
    <property type="component" value="Unassembled WGS sequence"/>
</dbReference>
<name>A0ABT8XJ62_9HYPH</name>
<proteinExistence type="predicted"/>